<name>X0ZG69_9ZZZZ</name>
<gene>
    <name evidence="1" type="ORF">S01H4_08263</name>
</gene>
<evidence type="ECO:0000313" key="1">
    <source>
        <dbReference type="EMBL" id="GAG68294.1"/>
    </source>
</evidence>
<dbReference type="AlphaFoldDB" id="X0ZG69"/>
<dbReference type="EMBL" id="BART01002811">
    <property type="protein sequence ID" value="GAG68294.1"/>
    <property type="molecule type" value="Genomic_DNA"/>
</dbReference>
<protein>
    <submittedName>
        <fullName evidence="1">Uncharacterized protein</fullName>
    </submittedName>
</protein>
<proteinExistence type="predicted"/>
<feature type="non-terminal residue" evidence="1">
    <location>
        <position position="1"/>
    </location>
</feature>
<sequence>AAGNFLLFFIKIWYTIDAFSFPVTKALNNPLD</sequence>
<comment type="caution">
    <text evidence="1">The sequence shown here is derived from an EMBL/GenBank/DDBJ whole genome shotgun (WGS) entry which is preliminary data.</text>
</comment>
<organism evidence="1">
    <name type="scientific">marine sediment metagenome</name>
    <dbReference type="NCBI Taxonomy" id="412755"/>
    <lineage>
        <taxon>unclassified sequences</taxon>
        <taxon>metagenomes</taxon>
        <taxon>ecological metagenomes</taxon>
    </lineage>
</organism>
<accession>X0ZG69</accession>
<reference evidence="1" key="1">
    <citation type="journal article" date="2014" name="Front. Microbiol.">
        <title>High frequency of phylogenetically diverse reductive dehalogenase-homologous genes in deep subseafloor sedimentary metagenomes.</title>
        <authorList>
            <person name="Kawai M."/>
            <person name="Futagami T."/>
            <person name="Toyoda A."/>
            <person name="Takaki Y."/>
            <person name="Nishi S."/>
            <person name="Hori S."/>
            <person name="Arai W."/>
            <person name="Tsubouchi T."/>
            <person name="Morono Y."/>
            <person name="Uchiyama I."/>
            <person name="Ito T."/>
            <person name="Fujiyama A."/>
            <person name="Inagaki F."/>
            <person name="Takami H."/>
        </authorList>
    </citation>
    <scope>NUCLEOTIDE SEQUENCE</scope>
    <source>
        <strain evidence="1">Expedition CK06-06</strain>
    </source>
</reference>